<protein>
    <submittedName>
        <fullName evidence="1">Uncharacterized protein</fullName>
    </submittedName>
</protein>
<dbReference type="Proteomes" id="UP000007056">
    <property type="component" value="Chromosome"/>
</dbReference>
<sequence length="65" mass="7499">MKRKIIYHSSVNNLILIQYGTGCGIQCYNKHIDSSVFSKLVVTEEDIDNKKLILKFPHQLSMITM</sequence>
<dbReference type="HOGENOM" id="CLU_2847045_0_0_5"/>
<evidence type="ECO:0000313" key="2">
    <source>
        <dbReference type="Proteomes" id="UP000007056"/>
    </source>
</evidence>
<dbReference type="KEGG" id="rcm:A1E_02595"/>
<accession>A8EYN0</accession>
<dbReference type="STRING" id="293613.A1E_02595"/>
<organism evidence="1 2">
    <name type="scientific">Rickettsia canadensis (strain McKiel)</name>
    <dbReference type="NCBI Taxonomy" id="293613"/>
    <lineage>
        <taxon>Bacteria</taxon>
        <taxon>Pseudomonadati</taxon>
        <taxon>Pseudomonadota</taxon>
        <taxon>Alphaproteobacteria</taxon>
        <taxon>Rickettsiales</taxon>
        <taxon>Rickettsiaceae</taxon>
        <taxon>Rickettsieae</taxon>
        <taxon>Rickettsia</taxon>
        <taxon>belli group</taxon>
    </lineage>
</organism>
<gene>
    <name evidence="1" type="ordered locus">A1E_02595</name>
</gene>
<name>A8EYN0_RICCK</name>
<proteinExistence type="predicted"/>
<evidence type="ECO:0000313" key="1">
    <source>
        <dbReference type="EMBL" id="ABV73463.1"/>
    </source>
</evidence>
<dbReference type="EMBL" id="CP000409">
    <property type="protein sequence ID" value="ABV73463.1"/>
    <property type="molecule type" value="Genomic_DNA"/>
</dbReference>
<dbReference type="AlphaFoldDB" id="A8EYN0"/>
<reference evidence="2" key="1">
    <citation type="submission" date="2007-09" db="EMBL/GenBank/DDBJ databases">
        <title>Complete genome sequence of Rickettsia canadensis.</title>
        <authorList>
            <person name="Madan A."/>
            <person name="Fahey J."/>
            <person name="Helton E."/>
            <person name="Ketteman M."/>
            <person name="Madan A."/>
            <person name="Rodrigues S."/>
            <person name="Sanchez A."/>
            <person name="Whiting M."/>
            <person name="Dasch G."/>
            <person name="Eremeeva M."/>
        </authorList>
    </citation>
    <scope>NUCLEOTIDE SEQUENCE [LARGE SCALE GENOMIC DNA]</scope>
    <source>
        <strain evidence="2">McKiel</strain>
    </source>
</reference>